<dbReference type="InterPro" id="IPR001000">
    <property type="entry name" value="GH10_dom"/>
</dbReference>
<evidence type="ECO:0000259" key="4">
    <source>
        <dbReference type="Pfam" id="PF00331"/>
    </source>
</evidence>
<evidence type="ECO:0000313" key="5">
    <source>
        <dbReference type="EMBL" id="TWT51512.1"/>
    </source>
</evidence>
<evidence type="ECO:0000256" key="3">
    <source>
        <dbReference type="ARBA" id="ARBA00023326"/>
    </source>
</evidence>
<dbReference type="GO" id="GO:0000272">
    <property type="term" value="P:polysaccharide catabolic process"/>
    <property type="evidence" value="ECO:0007669"/>
    <property type="project" value="UniProtKB-KW"/>
</dbReference>
<dbReference type="InterPro" id="IPR017853">
    <property type="entry name" value="GH"/>
</dbReference>
<dbReference type="SUPFAM" id="SSF51445">
    <property type="entry name" value="(Trans)glycosidases"/>
    <property type="match status" value="1"/>
</dbReference>
<name>A0A5C5WNW9_9PLAN</name>
<dbReference type="RefSeq" id="WP_146511004.1">
    <property type="nucleotide sequence ID" value="NZ_SIHI01000013.1"/>
</dbReference>
<accession>A0A5C5WNW9</accession>
<dbReference type="GO" id="GO:0004553">
    <property type="term" value="F:hydrolase activity, hydrolyzing O-glycosyl compounds"/>
    <property type="evidence" value="ECO:0007669"/>
    <property type="project" value="InterPro"/>
</dbReference>
<feature type="domain" description="GH10" evidence="4">
    <location>
        <begin position="202"/>
        <end position="289"/>
    </location>
</feature>
<evidence type="ECO:0000256" key="1">
    <source>
        <dbReference type="ARBA" id="ARBA00022801"/>
    </source>
</evidence>
<dbReference type="EMBL" id="SIHI01000013">
    <property type="protein sequence ID" value="TWT51512.1"/>
    <property type="molecule type" value="Genomic_DNA"/>
</dbReference>
<reference evidence="5 6" key="1">
    <citation type="submission" date="2019-02" db="EMBL/GenBank/DDBJ databases">
        <title>Deep-cultivation of Planctomycetes and their phenomic and genomic characterization uncovers novel biology.</title>
        <authorList>
            <person name="Wiegand S."/>
            <person name="Jogler M."/>
            <person name="Boedeker C."/>
            <person name="Pinto D."/>
            <person name="Vollmers J."/>
            <person name="Rivas-Marin E."/>
            <person name="Kohn T."/>
            <person name="Peeters S.H."/>
            <person name="Heuer A."/>
            <person name="Rast P."/>
            <person name="Oberbeckmann S."/>
            <person name="Bunk B."/>
            <person name="Jeske O."/>
            <person name="Meyerdierks A."/>
            <person name="Storesund J.E."/>
            <person name="Kallscheuer N."/>
            <person name="Luecker S."/>
            <person name="Lage O.M."/>
            <person name="Pohl T."/>
            <person name="Merkel B.J."/>
            <person name="Hornburger P."/>
            <person name="Mueller R.-W."/>
            <person name="Bruemmer F."/>
            <person name="Labrenz M."/>
            <person name="Spormann A.M."/>
            <person name="Op Den Camp H."/>
            <person name="Overmann J."/>
            <person name="Amann R."/>
            <person name="Jetten M.S.M."/>
            <person name="Mascher T."/>
            <person name="Medema M.H."/>
            <person name="Devos D.P."/>
            <person name="Kaster A.-K."/>
            <person name="Ovreas L."/>
            <person name="Rohde M."/>
            <person name="Galperin M.Y."/>
            <person name="Jogler C."/>
        </authorList>
    </citation>
    <scope>NUCLEOTIDE SEQUENCE [LARGE SCALE GENOMIC DNA]</scope>
    <source>
        <strain evidence="5 6">KOR42</strain>
    </source>
</reference>
<comment type="caution">
    <text evidence="5">The sequence shown here is derived from an EMBL/GenBank/DDBJ whole genome shotgun (WGS) entry which is preliminary data.</text>
</comment>
<keyword evidence="3" id="KW-0624">Polysaccharide degradation</keyword>
<dbReference type="Gene3D" id="3.20.20.80">
    <property type="entry name" value="Glycosidases"/>
    <property type="match status" value="1"/>
</dbReference>
<organism evidence="5 6">
    <name type="scientific">Thalassoglobus neptunius</name>
    <dbReference type="NCBI Taxonomy" id="1938619"/>
    <lineage>
        <taxon>Bacteria</taxon>
        <taxon>Pseudomonadati</taxon>
        <taxon>Planctomycetota</taxon>
        <taxon>Planctomycetia</taxon>
        <taxon>Planctomycetales</taxon>
        <taxon>Planctomycetaceae</taxon>
        <taxon>Thalassoglobus</taxon>
    </lineage>
</organism>
<dbReference type="OrthoDB" id="290971at2"/>
<keyword evidence="1" id="KW-0378">Hydrolase</keyword>
<evidence type="ECO:0000313" key="6">
    <source>
        <dbReference type="Proteomes" id="UP000317243"/>
    </source>
</evidence>
<proteinExistence type="predicted"/>
<keyword evidence="6" id="KW-1185">Reference proteome</keyword>
<sequence length="496" mass="55446">MGVMRFVVHPATSPEEWPEHRQAYISGFDGRIFPTRVEYDGKTLSCRRSYSDSGKVSVPWPVPGIGRPVLTTTSLREQDRPYFLPLELARGKLSQIRDQAAIWEMARMMIPSEFTKLQSGSFKALAHASACQDSPNQFVEASQRSLQLACQAANILTHAYTLQRMASIRRSSSHAPNLLGATVDASVLTDFGRKTFFNTFNTASVPIRWTDIEKEEGDYDWSLVDQLIETVSENRMIIRGGPLVGLDDGGLPEWLEPWSSDFLNLISFVCDFVDTAVSRYTGRVRIWEISSAGNYGGALNLNEEQCLSLTARTLEAGVRTDSDSQFFIRIEQPWGEYQRFGHHQLTPFQFVDALVRSNLGLTGVSLDINVGYTNRACLPHDILSISKLIDLWSLLGLQIHVNLACPSAATHDPLTDPTIAVRSHPSQPQWTEERQAQWMGEIVPLLMAKPSVTGVFLDQFSDGAPHRHPHSGLLTADGHSKKMLETLQQQSRFETL</sequence>
<keyword evidence="2" id="KW-0119">Carbohydrate metabolism</keyword>
<evidence type="ECO:0000256" key="2">
    <source>
        <dbReference type="ARBA" id="ARBA00023277"/>
    </source>
</evidence>
<protein>
    <recommendedName>
        <fullName evidence="4">GH10 domain-containing protein</fullName>
    </recommendedName>
</protein>
<dbReference type="Proteomes" id="UP000317243">
    <property type="component" value="Unassembled WGS sequence"/>
</dbReference>
<dbReference type="AlphaFoldDB" id="A0A5C5WNW9"/>
<dbReference type="Pfam" id="PF00331">
    <property type="entry name" value="Glyco_hydro_10"/>
    <property type="match status" value="1"/>
</dbReference>
<gene>
    <name evidence="5" type="ORF">KOR42_35600</name>
</gene>